<keyword evidence="2" id="KW-1185">Reference proteome</keyword>
<evidence type="ECO:0000313" key="2">
    <source>
        <dbReference type="Proteomes" id="UP000290131"/>
    </source>
</evidence>
<reference evidence="1" key="1">
    <citation type="submission" date="2018-12" db="EMBL/GenBank/DDBJ databases">
        <title>Characterization of a N4-like bacteriophage infecting a coral-derived Vibrio strain.</title>
        <authorList>
            <person name="Huang S."/>
        </authorList>
    </citation>
    <scope>NUCLEOTIDE SEQUENCE [LARGE SCALE GENOMIC DNA]</scope>
</reference>
<sequence>MSKWRLPCPQTLTNANTLLRSKRESEELQQKVLQHQKYTNILRRRLLDICITVNAPPQKEENIRYPTTRFQIYVLGVSPDLIGTKYSKHGLIPISTPNLNHPVTVLKTINPTRWTTFPLLLGLSMTQEKERLNAQNTPPKEVYKLCIQKLEKAKYLSQSEKECVISTLLQEISHGR</sequence>
<dbReference type="Proteomes" id="UP000290131">
    <property type="component" value="Segment"/>
</dbReference>
<evidence type="ECO:0000313" key="1">
    <source>
        <dbReference type="EMBL" id="AZU99704.1"/>
    </source>
</evidence>
<name>A0A3T0IIW5_9CAUD</name>
<dbReference type="EMBL" id="MK301608">
    <property type="protein sequence ID" value="AZU99704.1"/>
    <property type="molecule type" value="Genomic_DNA"/>
</dbReference>
<proteinExistence type="predicted"/>
<accession>A0A3T0IIW5</accession>
<organism evidence="1">
    <name type="scientific">Vibrio virus vB_VspP_SBP1</name>
    <dbReference type="NCBI Taxonomy" id="2500581"/>
    <lineage>
        <taxon>Viruses</taxon>
        <taxon>Duplodnaviria</taxon>
        <taxon>Heunggongvirae</taxon>
        <taxon>Uroviricota</taxon>
        <taxon>Caudoviricetes</taxon>
        <taxon>Schitoviridae</taxon>
        <taxon>Electravirus</taxon>
        <taxon>Electravirus Sbp1</taxon>
    </lineage>
</organism>
<gene>
    <name evidence="1" type="ORF">SBP1_gp112</name>
</gene>
<protein>
    <submittedName>
        <fullName evidence="1">Uncharacterized protein</fullName>
    </submittedName>
</protein>